<evidence type="ECO:0000313" key="1">
    <source>
        <dbReference type="EMBL" id="KAH9829408.1"/>
    </source>
</evidence>
<organism evidence="1 2">
    <name type="scientific">Rhodofomes roseus</name>
    <dbReference type="NCBI Taxonomy" id="34475"/>
    <lineage>
        <taxon>Eukaryota</taxon>
        <taxon>Fungi</taxon>
        <taxon>Dikarya</taxon>
        <taxon>Basidiomycota</taxon>
        <taxon>Agaricomycotina</taxon>
        <taxon>Agaricomycetes</taxon>
        <taxon>Polyporales</taxon>
        <taxon>Rhodofomes</taxon>
    </lineage>
</organism>
<sequence length="189" mass="20424">MLVPNTDSIGLDATIPCPFPPLAPRPRLPNAARSIFLSALLVLSAFWCAGPAQVAQCPADCAVLGDPGPQTISKRAGGRYAQAAYICATGYCSETLRQDHAYPDLLGYTREFTMYFMNWCEYLQRKLPAAEHGAERPRASLSDWKQLARVLDADVPAQAREAALLCTALNDCANTYDAPLASTSGDNNK</sequence>
<gene>
    <name evidence="1" type="ORF">C8Q71DRAFT_888928</name>
</gene>
<dbReference type="GeneID" id="72009359"/>
<dbReference type="RefSeq" id="XP_047772882.1">
    <property type="nucleotide sequence ID" value="XM_047928627.1"/>
</dbReference>
<evidence type="ECO:0000313" key="2">
    <source>
        <dbReference type="Proteomes" id="UP000814176"/>
    </source>
</evidence>
<keyword evidence="2" id="KW-1185">Reference proteome</keyword>
<protein>
    <recommendedName>
        <fullName evidence="3">Secreted protein</fullName>
    </recommendedName>
</protein>
<comment type="caution">
    <text evidence="1">The sequence shown here is derived from an EMBL/GenBank/DDBJ whole genome shotgun (WGS) entry which is preliminary data.</text>
</comment>
<dbReference type="EMBL" id="JADCUA010000039">
    <property type="protein sequence ID" value="KAH9829408.1"/>
    <property type="molecule type" value="Genomic_DNA"/>
</dbReference>
<accession>A0ABQ8K029</accession>
<evidence type="ECO:0008006" key="3">
    <source>
        <dbReference type="Google" id="ProtNLM"/>
    </source>
</evidence>
<dbReference type="Proteomes" id="UP000814176">
    <property type="component" value="Unassembled WGS sequence"/>
</dbReference>
<reference evidence="1 2" key="1">
    <citation type="journal article" date="2021" name="Environ. Microbiol.">
        <title>Gene family expansions and transcriptome signatures uncover fungal adaptations to wood decay.</title>
        <authorList>
            <person name="Hage H."/>
            <person name="Miyauchi S."/>
            <person name="Viragh M."/>
            <person name="Drula E."/>
            <person name="Min B."/>
            <person name="Chaduli D."/>
            <person name="Navarro D."/>
            <person name="Favel A."/>
            <person name="Norest M."/>
            <person name="Lesage-Meessen L."/>
            <person name="Balint B."/>
            <person name="Merenyi Z."/>
            <person name="de Eugenio L."/>
            <person name="Morin E."/>
            <person name="Martinez A.T."/>
            <person name="Baldrian P."/>
            <person name="Stursova M."/>
            <person name="Martinez M.J."/>
            <person name="Novotny C."/>
            <person name="Magnuson J.K."/>
            <person name="Spatafora J.W."/>
            <person name="Maurice S."/>
            <person name="Pangilinan J."/>
            <person name="Andreopoulos W."/>
            <person name="LaButti K."/>
            <person name="Hundley H."/>
            <person name="Na H."/>
            <person name="Kuo A."/>
            <person name="Barry K."/>
            <person name="Lipzen A."/>
            <person name="Henrissat B."/>
            <person name="Riley R."/>
            <person name="Ahrendt S."/>
            <person name="Nagy L.G."/>
            <person name="Grigoriev I.V."/>
            <person name="Martin F."/>
            <person name="Rosso M.N."/>
        </authorList>
    </citation>
    <scope>NUCLEOTIDE SEQUENCE [LARGE SCALE GENOMIC DNA]</scope>
    <source>
        <strain evidence="1 2">CIRM-BRFM 1785</strain>
    </source>
</reference>
<name>A0ABQ8K029_9APHY</name>
<proteinExistence type="predicted"/>